<dbReference type="PROSITE" id="PS50086">
    <property type="entry name" value="TBC_RABGAP"/>
    <property type="match status" value="1"/>
</dbReference>
<evidence type="ECO:0000259" key="2">
    <source>
        <dbReference type="PROSITE" id="PS50003"/>
    </source>
</evidence>
<dbReference type="InterPro" id="IPR000195">
    <property type="entry name" value="Rab-GAP-TBC_dom"/>
</dbReference>
<dbReference type="Gene3D" id="1.10.472.80">
    <property type="entry name" value="Ypt/Rab-GAP domain of gyp1p, domain 3"/>
    <property type="match status" value="1"/>
</dbReference>
<dbReference type="Pfam" id="PF00566">
    <property type="entry name" value="RabGAP-TBC"/>
    <property type="match status" value="1"/>
</dbReference>
<dbReference type="Pfam" id="PF00168">
    <property type="entry name" value="C2"/>
    <property type="match status" value="1"/>
</dbReference>
<feature type="domain" description="C2" evidence="3">
    <location>
        <begin position="744"/>
        <end position="904"/>
    </location>
</feature>
<dbReference type="InterPro" id="IPR001849">
    <property type="entry name" value="PH_domain"/>
</dbReference>
<reference evidence="5 6" key="1">
    <citation type="submission" date="2014-06" db="EMBL/GenBank/DDBJ databases">
        <authorList>
            <person name="Swart Estienne"/>
        </authorList>
    </citation>
    <scope>NUCLEOTIDE SEQUENCE [LARGE SCALE GENOMIC DNA]</scope>
    <source>
        <strain evidence="5 6">130c</strain>
    </source>
</reference>
<feature type="region of interest" description="Disordered" evidence="1">
    <location>
        <begin position="1106"/>
        <end position="1128"/>
    </location>
</feature>
<dbReference type="SUPFAM" id="SSF50729">
    <property type="entry name" value="PH domain-like"/>
    <property type="match status" value="1"/>
</dbReference>
<evidence type="ECO:0000259" key="4">
    <source>
        <dbReference type="PROSITE" id="PS50086"/>
    </source>
</evidence>
<keyword evidence="6" id="KW-1185">Reference proteome</keyword>
<name>A0A078B9J9_STYLE</name>
<dbReference type="SMART" id="SM00164">
    <property type="entry name" value="TBC"/>
    <property type="match status" value="1"/>
</dbReference>
<feature type="domain" description="Rab-GAP TBC" evidence="4">
    <location>
        <begin position="1166"/>
        <end position="1408"/>
    </location>
</feature>
<dbReference type="InParanoid" id="A0A078B9J9"/>
<evidence type="ECO:0000313" key="5">
    <source>
        <dbReference type="EMBL" id="CDW91210.1"/>
    </source>
</evidence>
<evidence type="ECO:0000259" key="3">
    <source>
        <dbReference type="PROSITE" id="PS50004"/>
    </source>
</evidence>
<dbReference type="InterPro" id="IPR000008">
    <property type="entry name" value="C2_dom"/>
</dbReference>
<dbReference type="CDD" id="cd00030">
    <property type="entry name" value="C2"/>
    <property type="match status" value="1"/>
</dbReference>
<dbReference type="Gene3D" id="1.10.8.270">
    <property type="entry name" value="putative rabgap domain of human tbc1 domain family member 14 like domains"/>
    <property type="match status" value="1"/>
</dbReference>
<dbReference type="InterPro" id="IPR035892">
    <property type="entry name" value="C2_domain_sf"/>
</dbReference>
<protein>
    <submittedName>
        <fullName evidence="5">Gtpase activator protein</fullName>
    </submittedName>
</protein>
<evidence type="ECO:0000313" key="6">
    <source>
        <dbReference type="Proteomes" id="UP000039865"/>
    </source>
</evidence>
<feature type="domain" description="PH" evidence="2">
    <location>
        <begin position="96"/>
        <end position="232"/>
    </location>
</feature>
<dbReference type="SUPFAM" id="SSF49562">
    <property type="entry name" value="C2 domain (Calcium/lipid-binding domain, CaLB)"/>
    <property type="match status" value="1"/>
</dbReference>
<dbReference type="SUPFAM" id="SSF47923">
    <property type="entry name" value="Ypt/Rab-GAP domain of gyp1p"/>
    <property type="match status" value="2"/>
</dbReference>
<organism evidence="5 6">
    <name type="scientific">Stylonychia lemnae</name>
    <name type="common">Ciliate</name>
    <dbReference type="NCBI Taxonomy" id="5949"/>
    <lineage>
        <taxon>Eukaryota</taxon>
        <taxon>Sar</taxon>
        <taxon>Alveolata</taxon>
        <taxon>Ciliophora</taxon>
        <taxon>Intramacronucleata</taxon>
        <taxon>Spirotrichea</taxon>
        <taxon>Stichotrichia</taxon>
        <taxon>Sporadotrichida</taxon>
        <taxon>Oxytrichidae</taxon>
        <taxon>Stylonychinae</taxon>
        <taxon>Stylonychia</taxon>
    </lineage>
</organism>
<dbReference type="EMBL" id="CCKQ01019194">
    <property type="protein sequence ID" value="CDW91210.1"/>
    <property type="molecule type" value="Genomic_DNA"/>
</dbReference>
<dbReference type="PROSITE" id="PS50004">
    <property type="entry name" value="C2"/>
    <property type="match status" value="1"/>
</dbReference>
<accession>A0A078B9J9</accession>
<dbReference type="PROSITE" id="PS50003">
    <property type="entry name" value="PH_DOMAIN"/>
    <property type="match status" value="1"/>
</dbReference>
<dbReference type="SMART" id="SM00239">
    <property type="entry name" value="C2"/>
    <property type="match status" value="1"/>
</dbReference>
<dbReference type="Gene3D" id="2.60.40.150">
    <property type="entry name" value="C2 domain"/>
    <property type="match status" value="1"/>
</dbReference>
<evidence type="ECO:0000256" key="1">
    <source>
        <dbReference type="SAM" id="MobiDB-lite"/>
    </source>
</evidence>
<gene>
    <name evidence="5" type="primary">Contig8205.g8761</name>
    <name evidence="5" type="ORF">STYLEM_20363</name>
</gene>
<sequence length="2321" mass="275174">MEPLIRKEQQLVENPIIGGKKATKNWLSNCKPIDEYRANLHLAFQKAQMNYQLRSKNQDQISQNIKKLENQAILRSQEFSTLIQDYKQVDPEISDQIQDKLKLSKLSRSCSKSMLDRYFTVDQSTESIVYYKKQEDSKPKKKVSLGECRIYIESLEENKVDYKENKLTQWTELNKKFRLEIRLKNRQFQPVYHYVDNRHQAILIQANVEAILNHEKNLLIGQWIALLSEIFKVSNFTRPIKLMNQMRYQIKRQKDLIKSLFTIQCHFEQERIEKIAFIDKEVRRVKDVEHREYLKAQEAERKRLLEEQKLLMVAAEPIEEIKEPERIPEIYSTFRKGMVNLWGYFYFKMYTKGNRSFKRVTQLFKDHHQDRHPVIQDLINKQMDVKQFTCQNGSYRIHDQVLENMNKIGEIPYLIQDLSSIAAVRVEGENLVLIDKKKHEYLLPLNEINFICTDIRYQQPNQQNQQSWKLQLRGRKINSNVEMIGENILPSQIGQERFKYSRLVDKTVLQFSLKKIQIPLYIQNILKERICNRKNQLAFRLKFEIGDFHCYSKLFSSGHFSTITLKDEITLDIHDFKIMKITLLAVIGRLPPNNQYVNEFCNEQIISYVSLRMRDFENNELALKNEMLHAIEFNNQFYNPKDPKPNKIDQTILSGAFVITQLVEEQPTNDIYQRKIIDNVNVKADIKAIERYGISIINIQNKPQNYLNGQFEWSLDLQVNNNENELLRRIYLGIQEQQLKLIYNQRLHGFSVRNRNQAFVCGRLFISVMNAQNLANKEGALCDSYVQVSIGDPKNQSNAKFIDIANEQSFIMCKKNSEESANKTYKTSIVKQNNNPQWVSGTNPHGETFDIGMFMKRFPHSILIEVYNQKKKSRFSSEIIEDLIGFAEVQTEDLILLDNYGQEFYLFLEDSVNRSSLIKIRTLFVPSLGTIERMNLDTTKSLFKNAQQYLFYKVLHEHELYDEYGYRVPLGKYLTDFSYDDSLLGLFGYQTRRTNIDINSSLIQDADQFQKRYERFSPEHKKHKQLQDINHLRPKIEQNVYLFKQIWLYYQYMTRNNALDERQRVFWEEFMNDLMRTADEDGYVDDEFKSIRSKLTNTTKMISSKYRKRSRQLKSQNPLAASQKEGSIKNGLEETKGQRFSVLFVGQWEKEQSWKYVDIWYLIKFGIPKDLRVSLWKDLLRRQINEQQIHQYIKRNAEFSQFYNGNISNYENLKIFSTLRDSTLYQQIEQDIKSFKFPRGYLKNQNSFREDRWEEERLCMNNIFKAYATWAHEFTDKRQKILMYNKGLLSLVQRFLSFMNEEDAFWTLVGMTKAFNNVLIFDYKEPKDQKISQYQTFSAMISRRVSYKNEMNILICLIKLHYPQIFEHLKSLSVPFEFYFYDAFSKFFTESFSTDIILRLWDMIVFNLSTNTIDNRKRALWYLLAIPLYMIQANIKLILKSNDPVQIKRILLEKTAAINYNPNLFIDELLTIIKQVFVKKETVINKLLKNDKAYQLEDLRMDVEMEAVKRFKETQDQHKQIVKLVIENQLDLSINSKLLNQQQNPSNIQVQIELIAFRNLFKQQLDPEKVQIVMILNADEMVTSETFEVYLPLNNDQSMYQKISQRIFIRTSIVNLEENKKIQIKFKQIQNNVHQIDLGAVYIKLEEIVSTPSQQLFSLRVVNERLQSFNNPYADFKITTRVQQQKDKTTMLAKTSNSEEKDIHLNDRDEEVFKTIDSQRQSDKQNDKSLEGFIPYFFNPQILKSILDNLKLEPKEFWTSRYIIKLIAQNPEITVKQMLEIIFNAFQTTKDKMSHQILVLLIQNIYNSMYYPIPINEVEQLINIHTNQSIAGISRVTQQQSVEAFIQSQGFISKLFQKQQPTLQSYDITNQFKQTLNSVIRSQQNTEYIDLSQDPFHNINFWLKGQNQLKKEEQIVNVFYRTQNGDEISYSYNVNAKGFFEGQNLQLPIKLNGLKLYNKTEFLKIIERLPLISNVLRQEIFLRDQLFGSQEAFVDADMPYRFKFQALNNKKFMINFNPRIDKQDDFTVDPSQLMRIAKGDVDQIYKKSRDEQGNTLYVVMLSALSRQDAFIMVKHRMKQVIDFIAQSENLGDSIPNIMSEKFKIRKSVPDYMSNNLNSHYYYDSMDRINVESDQKATEFELVRVQISQEKEIDQYDCFALYTHPSGLKEWRPCKIKMKFLNKESQQKSGLQILNDMSYDYAIEFLHEREYKITYNYKREDVLLSFEYKRNQDYYYKEEVQEFLDKLDSEEVNIAEVLAEQDKRGMHGAGGMEEIKKQLQYGGEEGLKIGNNDLDEDKDEEMQEIKALEKEDEGSSFFSGGI</sequence>
<dbReference type="Proteomes" id="UP000039865">
    <property type="component" value="Unassembled WGS sequence"/>
</dbReference>
<dbReference type="InterPro" id="IPR035969">
    <property type="entry name" value="Rab-GAP_TBC_sf"/>
</dbReference>
<proteinExistence type="predicted"/>